<evidence type="ECO:0000313" key="3">
    <source>
        <dbReference type="Proteomes" id="UP001209540"/>
    </source>
</evidence>
<protein>
    <recommendedName>
        <fullName evidence="1">NmrA-like domain-containing protein</fullName>
    </recommendedName>
</protein>
<dbReference type="Gene3D" id="3.40.50.720">
    <property type="entry name" value="NAD(P)-binding Rossmann-like Domain"/>
    <property type="match status" value="1"/>
</dbReference>
<evidence type="ECO:0000259" key="1">
    <source>
        <dbReference type="Pfam" id="PF05368"/>
    </source>
</evidence>
<evidence type="ECO:0000313" key="2">
    <source>
        <dbReference type="EMBL" id="KAI9257166.1"/>
    </source>
</evidence>
<dbReference type="Proteomes" id="UP001209540">
    <property type="component" value="Unassembled WGS sequence"/>
</dbReference>
<keyword evidence="3" id="KW-1185">Reference proteome</keyword>
<dbReference type="PANTHER" id="PTHR43162">
    <property type="match status" value="1"/>
</dbReference>
<gene>
    <name evidence="2" type="ORF">BDA99DRAFT_441526</name>
</gene>
<sequence length="283" mass="31973">MTLENENIYILGATGRVGSVIVPELIKAGARVTVYVRSPEKIQKAENLTVVQGDYNNLTPFEKTIGGHTRLFLLVADREDLDRIKIAFGTRAYAAGVKQIVELSARRLPWRSYNVVHVHQQAEDALYAIKDRGYHVVLRPTNFMTNMTDYDTIKNNNEIVDSADPNEQQEWISPADIGHVAARILVEPMEKHKDVAYELIGDIKTPAQRAEIISKVTGRNISYKQLSVQEMYDFFINAGETTSMAYYMSTYQFVSPISRGLPLLLGRPQEGLEVWAANNKHLF</sequence>
<accession>A0AAD5PC95</accession>
<dbReference type="PANTHER" id="PTHR43162:SF1">
    <property type="entry name" value="PRESTALK A DIFFERENTIATION PROTEIN A"/>
    <property type="match status" value="1"/>
</dbReference>
<organism evidence="2 3">
    <name type="scientific">Phascolomyces articulosus</name>
    <dbReference type="NCBI Taxonomy" id="60185"/>
    <lineage>
        <taxon>Eukaryota</taxon>
        <taxon>Fungi</taxon>
        <taxon>Fungi incertae sedis</taxon>
        <taxon>Mucoromycota</taxon>
        <taxon>Mucoromycotina</taxon>
        <taxon>Mucoromycetes</taxon>
        <taxon>Mucorales</taxon>
        <taxon>Lichtheimiaceae</taxon>
        <taxon>Phascolomyces</taxon>
    </lineage>
</organism>
<comment type="caution">
    <text evidence="2">The sequence shown here is derived from an EMBL/GenBank/DDBJ whole genome shotgun (WGS) entry which is preliminary data.</text>
</comment>
<dbReference type="Pfam" id="PF05368">
    <property type="entry name" value="NmrA"/>
    <property type="match status" value="1"/>
</dbReference>
<dbReference type="AlphaFoldDB" id="A0AAD5PC95"/>
<dbReference type="SUPFAM" id="SSF51735">
    <property type="entry name" value="NAD(P)-binding Rossmann-fold domains"/>
    <property type="match status" value="1"/>
</dbReference>
<dbReference type="EMBL" id="JAIXMP010000020">
    <property type="protein sequence ID" value="KAI9257166.1"/>
    <property type="molecule type" value="Genomic_DNA"/>
</dbReference>
<proteinExistence type="predicted"/>
<dbReference type="InterPro" id="IPR051604">
    <property type="entry name" value="Ergot_Alk_Oxidoreductase"/>
</dbReference>
<dbReference type="InterPro" id="IPR008030">
    <property type="entry name" value="NmrA-like"/>
</dbReference>
<dbReference type="Gene3D" id="3.90.25.10">
    <property type="entry name" value="UDP-galactose 4-epimerase, domain 1"/>
    <property type="match status" value="1"/>
</dbReference>
<feature type="domain" description="NmrA-like" evidence="1">
    <location>
        <begin position="5"/>
        <end position="252"/>
    </location>
</feature>
<name>A0AAD5PC95_9FUNG</name>
<reference evidence="2" key="1">
    <citation type="journal article" date="2022" name="IScience">
        <title>Evolution of zygomycete secretomes and the origins of terrestrial fungal ecologies.</title>
        <authorList>
            <person name="Chang Y."/>
            <person name="Wang Y."/>
            <person name="Mondo S."/>
            <person name="Ahrendt S."/>
            <person name="Andreopoulos W."/>
            <person name="Barry K."/>
            <person name="Beard J."/>
            <person name="Benny G.L."/>
            <person name="Blankenship S."/>
            <person name="Bonito G."/>
            <person name="Cuomo C."/>
            <person name="Desiro A."/>
            <person name="Gervers K.A."/>
            <person name="Hundley H."/>
            <person name="Kuo A."/>
            <person name="LaButti K."/>
            <person name="Lang B.F."/>
            <person name="Lipzen A."/>
            <person name="O'Donnell K."/>
            <person name="Pangilinan J."/>
            <person name="Reynolds N."/>
            <person name="Sandor L."/>
            <person name="Smith M.E."/>
            <person name="Tsang A."/>
            <person name="Grigoriev I.V."/>
            <person name="Stajich J.E."/>
            <person name="Spatafora J.W."/>
        </authorList>
    </citation>
    <scope>NUCLEOTIDE SEQUENCE</scope>
    <source>
        <strain evidence="2">RSA 2281</strain>
    </source>
</reference>
<dbReference type="InterPro" id="IPR036291">
    <property type="entry name" value="NAD(P)-bd_dom_sf"/>
</dbReference>
<reference evidence="2" key="2">
    <citation type="submission" date="2023-02" db="EMBL/GenBank/DDBJ databases">
        <authorList>
            <consortium name="DOE Joint Genome Institute"/>
            <person name="Mondo S.J."/>
            <person name="Chang Y."/>
            <person name="Wang Y."/>
            <person name="Ahrendt S."/>
            <person name="Andreopoulos W."/>
            <person name="Barry K."/>
            <person name="Beard J."/>
            <person name="Benny G.L."/>
            <person name="Blankenship S."/>
            <person name="Bonito G."/>
            <person name="Cuomo C."/>
            <person name="Desiro A."/>
            <person name="Gervers K.A."/>
            <person name="Hundley H."/>
            <person name="Kuo A."/>
            <person name="LaButti K."/>
            <person name="Lang B.F."/>
            <person name="Lipzen A."/>
            <person name="O'Donnell K."/>
            <person name="Pangilinan J."/>
            <person name="Reynolds N."/>
            <person name="Sandor L."/>
            <person name="Smith M.W."/>
            <person name="Tsang A."/>
            <person name="Grigoriev I.V."/>
            <person name="Stajich J.E."/>
            <person name="Spatafora J.W."/>
        </authorList>
    </citation>
    <scope>NUCLEOTIDE SEQUENCE</scope>
    <source>
        <strain evidence="2">RSA 2281</strain>
    </source>
</reference>